<keyword evidence="2" id="KW-0548">Nucleotidyltransferase</keyword>
<dbReference type="Pfam" id="PF13655">
    <property type="entry name" value="RVT_N"/>
    <property type="match status" value="1"/>
</dbReference>
<keyword evidence="2" id="KW-0695">RNA-directed DNA polymerase</keyword>
<dbReference type="CDD" id="cd00085">
    <property type="entry name" value="HNHc"/>
    <property type="match status" value="1"/>
</dbReference>
<dbReference type="GO" id="GO:0004519">
    <property type="term" value="F:endonuclease activity"/>
    <property type="evidence" value="ECO:0007669"/>
    <property type="project" value="UniProtKB-KW"/>
</dbReference>
<dbReference type="InterPro" id="IPR002711">
    <property type="entry name" value="HNH"/>
</dbReference>
<dbReference type="InterPro" id="IPR030931">
    <property type="entry name" value="Group_II_RT_mat"/>
</dbReference>
<dbReference type="InterPro" id="IPR043502">
    <property type="entry name" value="DNA/RNA_pol_sf"/>
</dbReference>
<feature type="domain" description="Reverse transcriptase" evidence="1">
    <location>
        <begin position="77"/>
        <end position="348"/>
    </location>
</feature>
<dbReference type="Gene3D" id="1.10.30.50">
    <property type="match status" value="1"/>
</dbReference>
<dbReference type="Pfam" id="PF01844">
    <property type="entry name" value="HNH"/>
    <property type="match status" value="1"/>
</dbReference>
<keyword evidence="2" id="KW-0255">Endonuclease</keyword>
<dbReference type="PANTHER" id="PTHR34047">
    <property type="entry name" value="NUCLEAR INTRON MATURASE 1, MITOCHONDRIAL-RELATED"/>
    <property type="match status" value="1"/>
</dbReference>
<dbReference type="Pfam" id="PF08388">
    <property type="entry name" value="GIIM"/>
    <property type="match status" value="1"/>
</dbReference>
<geneLocation type="chloroplast" evidence="2"/>
<dbReference type="Pfam" id="PF00078">
    <property type="entry name" value="RVT_1"/>
    <property type="match status" value="1"/>
</dbReference>
<dbReference type="EMBL" id="KT625416">
    <property type="protein sequence ID" value="ALO63171.1"/>
    <property type="molecule type" value="Genomic_DNA"/>
</dbReference>
<dbReference type="InterPro" id="IPR025960">
    <property type="entry name" value="RVT_N"/>
</dbReference>
<proteinExistence type="predicted"/>
<keyword evidence="2" id="KW-0808">Transferase</keyword>
<dbReference type="NCBIfam" id="TIGR04416">
    <property type="entry name" value="group_II_RT_mat"/>
    <property type="match status" value="1"/>
</dbReference>
<dbReference type="SMART" id="SM00507">
    <property type="entry name" value="HNHc"/>
    <property type="match status" value="1"/>
</dbReference>
<keyword evidence="2" id="KW-0540">Nuclease</keyword>
<accession>A0A0S2LPA9</accession>
<dbReference type="PROSITE" id="PS50878">
    <property type="entry name" value="RT_POL"/>
    <property type="match status" value="1"/>
</dbReference>
<dbReference type="GO" id="GO:0003676">
    <property type="term" value="F:nucleic acid binding"/>
    <property type="evidence" value="ECO:0007669"/>
    <property type="project" value="InterPro"/>
</dbReference>
<organism evidence="2">
    <name type="scientific">Chloromonas perforata</name>
    <dbReference type="NCBI Taxonomy" id="51730"/>
    <lineage>
        <taxon>Eukaryota</taxon>
        <taxon>Viridiplantae</taxon>
        <taxon>Chlorophyta</taxon>
        <taxon>core chlorophytes</taxon>
        <taxon>Chlorophyceae</taxon>
        <taxon>CS clade</taxon>
        <taxon>Chlamydomonadales</taxon>
        <taxon>Chlamydomonadaceae</taxon>
        <taxon>Chloromonadinia</taxon>
        <taxon>Chloromonas</taxon>
    </lineage>
</organism>
<dbReference type="InterPro" id="IPR013597">
    <property type="entry name" value="Mat_intron_G2"/>
</dbReference>
<dbReference type="CDD" id="cd01651">
    <property type="entry name" value="RT_G2_intron"/>
    <property type="match status" value="1"/>
</dbReference>
<keyword evidence="2" id="KW-0150">Chloroplast</keyword>
<reference evidence="2" key="1">
    <citation type="journal article" date="2015" name="BMC Evol. Biol.">
        <title>Chloroplast phylogenomic analysis of chlorophyte green algae identifies a novel lineage sister to the Sphaeropleales (Chlorophyceae).</title>
        <authorList>
            <person name="Lemieux C."/>
            <person name="Vincent A.T."/>
            <person name="Labarre A."/>
            <person name="Otis C."/>
            <person name="Turmel M."/>
        </authorList>
    </citation>
    <scope>NUCLEOTIDE SEQUENCE</scope>
</reference>
<dbReference type="SUPFAM" id="SSF56672">
    <property type="entry name" value="DNA/RNA polymerases"/>
    <property type="match status" value="1"/>
</dbReference>
<sequence>MNTTPKSKEGWNMVKWSLVAVHVRKLQKRIYLATKAGNVKLVRRLQKTLINSHHAKLLATRRVTQDNSGKKTAGIDGIKLLKPQARIVLASTLKLIGKAQPLRREWIAKPGKLEKRPLGIPTMKDRALQALLKLALEPEWEAKFENNSYGFRPGRKAHDALKQIYLSINKKPKYVLDADIRKCFDRIDHSKLLHKLAFQRGVIRRQLKAWLKSGVVDQNVFTETEFGTPQGGVISPLLANVALHGMENMLKALMTSIPLRTPKGTSMGTRDKQRSLSVIRYADDFVVMHYDKNVIIKCREAIQEWLAEVGLELSAEKTKVTHTLELTDQEKVEFGVEKPGFDFLGFTVRQFKSKYRTGRLGVDFNTLIIPSHTKCKNYQQKLSLAIRKYNNVDQETLIKKINPIISGWTRYFGVSDAITCNVLQKMDYLLYLKLRRWAKRKTKSAAAGYNKYWRKTEDGVIFATEKGVKLHKHVDYSQSIRDYVKVNGESSPYDGNETYWAARLGTNPLMSRTQAFLLKKQKGKCNICKITFLDDDVLETDHIIPLVEGGKKSRENLQLLHRHCHDQKPKLTNIKMD</sequence>
<keyword evidence="2" id="KW-0378">Hydrolase</keyword>
<gene>
    <name evidence="2" type="primary">orf577</name>
</gene>
<dbReference type="InterPro" id="IPR003615">
    <property type="entry name" value="HNH_nuc"/>
</dbReference>
<dbReference type="InterPro" id="IPR000477">
    <property type="entry name" value="RT_dom"/>
</dbReference>
<dbReference type="GO" id="GO:0003964">
    <property type="term" value="F:RNA-directed DNA polymerase activity"/>
    <property type="evidence" value="ECO:0007669"/>
    <property type="project" value="UniProtKB-KW"/>
</dbReference>
<dbReference type="AlphaFoldDB" id="A0A0S2LPA9"/>
<evidence type="ECO:0000313" key="2">
    <source>
        <dbReference type="EMBL" id="ALO63171.1"/>
    </source>
</evidence>
<dbReference type="GO" id="GO:0008270">
    <property type="term" value="F:zinc ion binding"/>
    <property type="evidence" value="ECO:0007669"/>
    <property type="project" value="InterPro"/>
</dbReference>
<protein>
    <submittedName>
        <fullName evidence="2">Putative reverse transcriptase, intron maturase and HNH endonuclease</fullName>
    </submittedName>
</protein>
<name>A0A0S2LPA9_9CHLO</name>
<dbReference type="InterPro" id="IPR051083">
    <property type="entry name" value="GrpII_Intron_Splice-Mob/Def"/>
</dbReference>
<keyword evidence="2" id="KW-0934">Plastid</keyword>
<dbReference type="PANTHER" id="PTHR34047:SF10">
    <property type="entry name" value="GROUP II INTRON-ASSOCIATED OPEN READING FRAME"/>
    <property type="match status" value="1"/>
</dbReference>
<evidence type="ECO:0000259" key="1">
    <source>
        <dbReference type="PROSITE" id="PS50878"/>
    </source>
</evidence>